<proteinExistence type="predicted"/>
<reference evidence="1 2" key="1">
    <citation type="submission" date="2018-06" db="EMBL/GenBank/DDBJ databases">
        <title>Comparative genomics reveals the genomic features of Rhizophagus irregularis, R. cerebriforme, R. diaphanum and Gigaspora rosea, and their symbiotic lifestyle signature.</title>
        <authorList>
            <person name="Morin E."/>
            <person name="San Clemente H."/>
            <person name="Chen E.C.H."/>
            <person name="De La Providencia I."/>
            <person name="Hainaut M."/>
            <person name="Kuo A."/>
            <person name="Kohler A."/>
            <person name="Murat C."/>
            <person name="Tang N."/>
            <person name="Roy S."/>
            <person name="Loubradou J."/>
            <person name="Henrissat B."/>
            <person name="Grigoriev I.V."/>
            <person name="Corradi N."/>
            <person name="Roux C."/>
            <person name="Martin F.M."/>
        </authorList>
    </citation>
    <scope>NUCLEOTIDE SEQUENCE [LARGE SCALE GENOMIC DNA]</scope>
    <source>
        <strain evidence="1 2">DAOM 227022</strain>
    </source>
</reference>
<keyword evidence="2" id="KW-1185">Reference proteome</keyword>
<protein>
    <submittedName>
        <fullName evidence="1">Uncharacterized protein</fullName>
    </submittedName>
</protein>
<name>A0A397TGP0_9GLOM</name>
<dbReference type="Proteomes" id="UP000265703">
    <property type="component" value="Unassembled WGS sequence"/>
</dbReference>
<evidence type="ECO:0000313" key="2">
    <source>
        <dbReference type="Proteomes" id="UP000265703"/>
    </source>
</evidence>
<comment type="caution">
    <text evidence="1">The sequence shown here is derived from an EMBL/GenBank/DDBJ whole genome shotgun (WGS) entry which is preliminary data.</text>
</comment>
<dbReference type="OrthoDB" id="2379098at2759"/>
<dbReference type="AlphaFoldDB" id="A0A397TGP0"/>
<evidence type="ECO:0000313" key="1">
    <source>
        <dbReference type="EMBL" id="RIA97430.1"/>
    </source>
</evidence>
<organism evidence="1 2">
    <name type="scientific">Glomus cerebriforme</name>
    <dbReference type="NCBI Taxonomy" id="658196"/>
    <lineage>
        <taxon>Eukaryota</taxon>
        <taxon>Fungi</taxon>
        <taxon>Fungi incertae sedis</taxon>
        <taxon>Mucoromycota</taxon>
        <taxon>Glomeromycotina</taxon>
        <taxon>Glomeromycetes</taxon>
        <taxon>Glomerales</taxon>
        <taxon>Glomeraceae</taxon>
        <taxon>Glomus</taxon>
    </lineage>
</organism>
<accession>A0A397TGP0</accession>
<gene>
    <name evidence="1" type="ORF">C1645_814006</name>
</gene>
<sequence>MMTHLSKRKLLLKKQKKRGPYFTRITKKSTYFDKYRPNGSFTRAAKGTLNILTLINKQSNPDDFNEVLDDVKNKYNDQLKLKIRIENLRIKLKEKQK</sequence>
<dbReference type="EMBL" id="QKYT01000029">
    <property type="protein sequence ID" value="RIA97430.1"/>
    <property type="molecule type" value="Genomic_DNA"/>
</dbReference>